<reference evidence="3 4" key="1">
    <citation type="submission" date="2020-04" db="EMBL/GenBank/DDBJ databases">
        <title>Vibrio sp. SM6, a novel species isolated from seawater.</title>
        <authorList>
            <person name="Wang X."/>
        </authorList>
    </citation>
    <scope>NUCLEOTIDE SEQUENCE [LARGE SCALE GENOMIC DNA]</scope>
    <source>
        <strain evidence="3 4">SM6</strain>
    </source>
</reference>
<dbReference type="Gene3D" id="3.40.1350.10">
    <property type="match status" value="1"/>
</dbReference>
<name>A0A7X8YGE6_9VIBR</name>
<organism evidence="3 4">
    <name type="scientific">Vibrio agarilyticus</name>
    <dbReference type="NCBI Taxonomy" id="2726741"/>
    <lineage>
        <taxon>Bacteria</taxon>
        <taxon>Pseudomonadati</taxon>
        <taxon>Pseudomonadota</taxon>
        <taxon>Gammaproteobacteria</taxon>
        <taxon>Vibrionales</taxon>
        <taxon>Vibrionaceae</taxon>
        <taxon>Vibrio</taxon>
    </lineage>
</organism>
<protein>
    <recommendedName>
        <fullName evidence="2">UPF0102 protein HGP28_05275</fullName>
    </recommendedName>
</protein>
<dbReference type="InterPro" id="IPR003509">
    <property type="entry name" value="UPF0102_YraN-like"/>
</dbReference>
<gene>
    <name evidence="3" type="ORF">HGP28_05275</name>
</gene>
<dbReference type="NCBIfam" id="TIGR00252">
    <property type="entry name" value="YraN family protein"/>
    <property type="match status" value="1"/>
</dbReference>
<proteinExistence type="inferred from homology"/>
<dbReference type="GO" id="GO:0003676">
    <property type="term" value="F:nucleic acid binding"/>
    <property type="evidence" value="ECO:0007669"/>
    <property type="project" value="InterPro"/>
</dbReference>
<accession>A0A7X8YGE6</accession>
<keyword evidence="4" id="KW-1185">Reference proteome</keyword>
<dbReference type="PANTHER" id="PTHR34039:SF1">
    <property type="entry name" value="UPF0102 PROTEIN YRAN"/>
    <property type="match status" value="1"/>
</dbReference>
<dbReference type="RefSeq" id="WP_168835416.1">
    <property type="nucleotide sequence ID" value="NZ_JABAIK010000004.1"/>
</dbReference>
<dbReference type="Proteomes" id="UP000535589">
    <property type="component" value="Unassembled WGS sequence"/>
</dbReference>
<dbReference type="SUPFAM" id="SSF52980">
    <property type="entry name" value="Restriction endonuclease-like"/>
    <property type="match status" value="1"/>
</dbReference>
<evidence type="ECO:0000313" key="4">
    <source>
        <dbReference type="Proteomes" id="UP000535589"/>
    </source>
</evidence>
<dbReference type="InterPro" id="IPR011335">
    <property type="entry name" value="Restrct_endonuc-II-like"/>
</dbReference>
<dbReference type="InterPro" id="IPR011856">
    <property type="entry name" value="tRNA_endonuc-like_dom_sf"/>
</dbReference>
<dbReference type="PANTHER" id="PTHR34039">
    <property type="entry name" value="UPF0102 PROTEIN YRAN"/>
    <property type="match status" value="1"/>
</dbReference>
<comment type="similarity">
    <text evidence="1 2">Belongs to the UPF0102 family.</text>
</comment>
<evidence type="ECO:0000313" key="3">
    <source>
        <dbReference type="EMBL" id="NLS12307.1"/>
    </source>
</evidence>
<evidence type="ECO:0000256" key="2">
    <source>
        <dbReference type="HAMAP-Rule" id="MF_00048"/>
    </source>
</evidence>
<dbReference type="EMBL" id="JABAIK010000004">
    <property type="protein sequence ID" value="NLS12307.1"/>
    <property type="molecule type" value="Genomic_DNA"/>
</dbReference>
<dbReference type="NCBIfam" id="NF009150">
    <property type="entry name" value="PRK12497.1-3"/>
    <property type="match status" value="1"/>
</dbReference>
<evidence type="ECO:0000256" key="1">
    <source>
        <dbReference type="ARBA" id="ARBA00006738"/>
    </source>
</evidence>
<comment type="caution">
    <text evidence="3">The sequence shown here is derived from an EMBL/GenBank/DDBJ whole genome shotgun (WGS) entry which is preliminary data.</text>
</comment>
<dbReference type="Pfam" id="PF02021">
    <property type="entry name" value="UPF0102"/>
    <property type="match status" value="1"/>
</dbReference>
<dbReference type="AlphaFoldDB" id="A0A7X8YGE6"/>
<dbReference type="CDD" id="cd20736">
    <property type="entry name" value="PoNe_Nuclease"/>
    <property type="match status" value="1"/>
</dbReference>
<sequence>MVRSDRRAIGLHYENLAKAYLQRQGLRFIAQNYQIRRGELDLIFRHRETLVFVEVKYRRNAQFGHAAEMVSATKQRRLWIAAQHWLRQNNYNSEHTSIRFDVIAIHQQGDQLEWFQNIITQG</sequence>
<dbReference type="HAMAP" id="MF_00048">
    <property type="entry name" value="UPF0102"/>
    <property type="match status" value="1"/>
</dbReference>